<dbReference type="RefSeq" id="WP_205291079.1">
    <property type="nucleotide sequence ID" value="NZ_CP074406.1"/>
</dbReference>
<dbReference type="Proteomes" id="UP000663791">
    <property type="component" value="Unassembled WGS sequence"/>
</dbReference>
<dbReference type="PANTHER" id="PTHR11707:SF28">
    <property type="entry name" value="60 KDA LYSOPHOSPHOLIPASE"/>
    <property type="match status" value="1"/>
</dbReference>
<feature type="binding site" evidence="2">
    <location>
        <begin position="91"/>
        <end position="92"/>
    </location>
    <ligand>
        <name>substrate</name>
    </ligand>
</feature>
<dbReference type="PIRSF" id="PIRSF500176">
    <property type="entry name" value="L_ASNase"/>
    <property type="match status" value="1"/>
</dbReference>
<dbReference type="InterPro" id="IPR027474">
    <property type="entry name" value="L-asparaginase_N"/>
</dbReference>
<dbReference type="PANTHER" id="PTHR11707">
    <property type="entry name" value="L-ASPARAGINASE"/>
    <property type="match status" value="1"/>
</dbReference>
<comment type="caution">
    <text evidence="5">The sequence shown here is derived from an EMBL/GenBank/DDBJ whole genome shotgun (WGS) entry which is preliminary data.</text>
</comment>
<feature type="binding site" evidence="2">
    <location>
        <position position="59"/>
    </location>
    <ligand>
        <name>substrate</name>
    </ligand>
</feature>
<evidence type="ECO:0000313" key="5">
    <source>
        <dbReference type="EMBL" id="MBM9459781.1"/>
    </source>
</evidence>
<dbReference type="Gene3D" id="3.40.50.40">
    <property type="match status" value="1"/>
</dbReference>
<evidence type="ECO:0000259" key="4">
    <source>
        <dbReference type="Pfam" id="PF17763"/>
    </source>
</evidence>
<evidence type="ECO:0000313" key="6">
    <source>
        <dbReference type="Proteomes" id="UP000663791"/>
    </source>
</evidence>
<accession>A0A938Y0T2</accession>
<feature type="domain" description="L-asparaginase N-terminal" evidence="3">
    <location>
        <begin position="7"/>
        <end position="195"/>
    </location>
</feature>
<dbReference type="EMBL" id="JAERTX010000005">
    <property type="protein sequence ID" value="MBM9459781.1"/>
    <property type="molecule type" value="Genomic_DNA"/>
</dbReference>
<protein>
    <submittedName>
        <fullName evidence="5">Asparaginase</fullName>
    </submittedName>
</protein>
<feature type="domain" description="Asparaginase/glutaminase C-terminal" evidence="4">
    <location>
        <begin position="216"/>
        <end position="320"/>
    </location>
</feature>
<dbReference type="SMART" id="SM00870">
    <property type="entry name" value="Asparaginase"/>
    <property type="match status" value="1"/>
</dbReference>
<dbReference type="InterPro" id="IPR006034">
    <property type="entry name" value="Asparaginase/glutaminase-like"/>
</dbReference>
<dbReference type="Pfam" id="PF00710">
    <property type="entry name" value="Asparaginase"/>
    <property type="match status" value="1"/>
</dbReference>
<dbReference type="InterPro" id="IPR037152">
    <property type="entry name" value="L-asparaginase_N_sf"/>
</dbReference>
<proteinExistence type="predicted"/>
<keyword evidence="6" id="KW-1185">Reference proteome</keyword>
<gene>
    <name evidence="5" type="ORF">JK386_07680</name>
</gene>
<organism evidence="5 6">
    <name type="scientific">Nocardioides faecalis</name>
    <dbReference type="NCBI Taxonomy" id="2803858"/>
    <lineage>
        <taxon>Bacteria</taxon>
        <taxon>Bacillati</taxon>
        <taxon>Actinomycetota</taxon>
        <taxon>Actinomycetes</taxon>
        <taxon>Propionibacteriales</taxon>
        <taxon>Nocardioidaceae</taxon>
        <taxon>Nocardioides</taxon>
    </lineage>
</organism>
<dbReference type="Pfam" id="PF17763">
    <property type="entry name" value="Asparaginase_C"/>
    <property type="match status" value="1"/>
</dbReference>
<evidence type="ECO:0000256" key="1">
    <source>
        <dbReference type="PIRSR" id="PIRSR001220-1"/>
    </source>
</evidence>
<dbReference type="AlphaFoldDB" id="A0A938Y0T2"/>
<feature type="active site" description="O-isoaspartyl threonine intermediate" evidence="1">
    <location>
        <position position="14"/>
    </location>
</feature>
<dbReference type="InterPro" id="IPR036152">
    <property type="entry name" value="Asp/glu_Ase-like_sf"/>
</dbReference>
<evidence type="ECO:0000259" key="3">
    <source>
        <dbReference type="Pfam" id="PF00710"/>
    </source>
</evidence>
<dbReference type="InterPro" id="IPR027473">
    <property type="entry name" value="L-asparaginase_C"/>
</dbReference>
<reference evidence="5" key="1">
    <citation type="submission" date="2021-01" db="EMBL/GenBank/DDBJ databases">
        <title>Novel species in genus Nocardioides.</title>
        <authorList>
            <person name="Zhang G."/>
        </authorList>
    </citation>
    <scope>NUCLEOTIDE SEQUENCE</scope>
    <source>
        <strain evidence="5">Zg-536</strain>
    </source>
</reference>
<dbReference type="Gene3D" id="3.40.50.1170">
    <property type="entry name" value="L-asparaginase, N-terminal domain"/>
    <property type="match status" value="1"/>
</dbReference>
<evidence type="ECO:0000256" key="2">
    <source>
        <dbReference type="PIRSR" id="PIRSR001220-2"/>
    </source>
</evidence>
<dbReference type="SFLD" id="SFLDS00057">
    <property type="entry name" value="Glutaminase/Asparaginase"/>
    <property type="match status" value="1"/>
</dbReference>
<dbReference type="PROSITE" id="PS51732">
    <property type="entry name" value="ASN_GLN_ASE_3"/>
    <property type="match status" value="1"/>
</dbReference>
<dbReference type="GO" id="GO:0004067">
    <property type="term" value="F:asparaginase activity"/>
    <property type="evidence" value="ECO:0007669"/>
    <property type="project" value="UniProtKB-UniRule"/>
</dbReference>
<name>A0A938Y0T2_9ACTN</name>
<dbReference type="PIRSF" id="PIRSF001220">
    <property type="entry name" value="L-ASNase_gatD"/>
    <property type="match status" value="1"/>
</dbReference>
<dbReference type="PRINTS" id="PR00139">
    <property type="entry name" value="ASNGLNASE"/>
</dbReference>
<sequence length="338" mass="33278">MSRPVLAVGALGGTIASTPSAAGGSAVVPTAGAAELAAAVPGLADLAAVRATTLARLPSPSLAETDLLGALAWARAEVGAGAQGVVLTQGTDTLEESAFLLDLLWDSPVPLVLTGAMRAADAAGADGPANLLTAARVALAPASAGRGVLVALAEQVHAARWVSKTDSMAPAAFASPSFGPVGRCVETEVRYAAPPPRRAAALAVPGDRAPAARRPRVPLVATHLGDDGFVLGSLDLAGVDAVVVAGLGAGHVSTAMADVVGQVAAVVPVVVATRTGAGPTARATYGYPGAELDLLDRGVLGAGWLPPVKARLLLWALALTGPLDRGRVAAALAEHGAP</sequence>
<dbReference type="InterPro" id="IPR040919">
    <property type="entry name" value="Asparaginase_C"/>
</dbReference>
<dbReference type="SUPFAM" id="SSF53774">
    <property type="entry name" value="Glutaminase/Asparaginase"/>
    <property type="match status" value="1"/>
</dbReference>